<evidence type="ECO:0000256" key="1">
    <source>
        <dbReference type="ARBA" id="ARBA00022448"/>
    </source>
</evidence>
<accession>A0A895Y4I5</accession>
<feature type="domain" description="ABC transporter" evidence="5">
    <location>
        <begin position="4"/>
        <end position="236"/>
    </location>
</feature>
<name>A0A895Y4I5_9ACTN</name>
<dbReference type="SMART" id="SM00382">
    <property type="entry name" value="AAA"/>
    <property type="match status" value="1"/>
</dbReference>
<dbReference type="PROSITE" id="PS50893">
    <property type="entry name" value="ABC_TRANSPORTER_2"/>
    <property type="match status" value="1"/>
</dbReference>
<dbReference type="InterPro" id="IPR003593">
    <property type="entry name" value="AAA+_ATPase"/>
</dbReference>
<dbReference type="GO" id="GO:0005524">
    <property type="term" value="F:ATP binding"/>
    <property type="evidence" value="ECO:0007669"/>
    <property type="project" value="UniProtKB-KW"/>
</dbReference>
<dbReference type="EMBL" id="CP070499">
    <property type="protein sequence ID" value="QSB12614.1"/>
    <property type="molecule type" value="Genomic_DNA"/>
</dbReference>
<dbReference type="InterPro" id="IPR027417">
    <property type="entry name" value="P-loop_NTPase"/>
</dbReference>
<feature type="region of interest" description="Disordered" evidence="4">
    <location>
        <begin position="259"/>
        <end position="278"/>
    </location>
</feature>
<keyword evidence="7" id="KW-1185">Reference proteome</keyword>
<dbReference type="CDD" id="cd03214">
    <property type="entry name" value="ABC_Iron-Siderophores_B12_Hemin"/>
    <property type="match status" value="1"/>
</dbReference>
<dbReference type="Pfam" id="PF00005">
    <property type="entry name" value="ABC_tran"/>
    <property type="match status" value="1"/>
</dbReference>
<sequence>MTELQLDRISVRLGGVEIVRDLALRAGSGEVIGLVGPNGSGKSTALRCVYRAVKPSGGTIRVGGHDLLQLPPRFAAQQVAALTQEGGSDLDFTVGELIALGRAPYQRGNQPLTARERQLCHEAMVRTDVVHLADRGVLGLSGGERQRVLLARALVQEPKVLLLDEPTNHLDLRHQIALLSYLRTAGTTTVVVLHDLNFAAATCDRLGMLHHGALVAVGTPAEVLTAERIAAVYGVDVVVTDHPLTGAPQLLFSLDGTPGSRGPAVDAPVSPVKGQSSG</sequence>
<dbReference type="AlphaFoldDB" id="A0A895Y4I5"/>
<reference evidence="6" key="1">
    <citation type="submission" date="2021-02" db="EMBL/GenBank/DDBJ databases">
        <title>Natrosporangium hydrolyticum gen. nov., sp. nov, a haloalkaliphilic actinobacterium from a soda solonchak soil.</title>
        <authorList>
            <person name="Sorokin D.Y."/>
            <person name="Khijniak T.V."/>
            <person name="Zakharycheva A.P."/>
            <person name="Boueva O.V."/>
            <person name="Ariskina E.V."/>
            <person name="Hahnke R.L."/>
            <person name="Bunk B."/>
            <person name="Sproer C."/>
            <person name="Schumann P."/>
            <person name="Evtushenko L.I."/>
            <person name="Kublanov I.V."/>
        </authorList>
    </citation>
    <scope>NUCLEOTIDE SEQUENCE</scope>
    <source>
        <strain evidence="6">DSM 106523</strain>
    </source>
</reference>
<dbReference type="Proteomes" id="UP000662857">
    <property type="component" value="Chromosome"/>
</dbReference>
<dbReference type="KEGG" id="nhy:JQS43_12920"/>
<dbReference type="RefSeq" id="WP_239674652.1">
    <property type="nucleotide sequence ID" value="NZ_CP070499.1"/>
</dbReference>
<evidence type="ECO:0000256" key="3">
    <source>
        <dbReference type="ARBA" id="ARBA00022840"/>
    </source>
</evidence>
<dbReference type="PROSITE" id="PS00211">
    <property type="entry name" value="ABC_TRANSPORTER_1"/>
    <property type="match status" value="1"/>
</dbReference>
<keyword evidence="2" id="KW-0547">Nucleotide-binding</keyword>
<dbReference type="InterPro" id="IPR017871">
    <property type="entry name" value="ABC_transporter-like_CS"/>
</dbReference>
<dbReference type="SUPFAM" id="SSF52540">
    <property type="entry name" value="P-loop containing nucleoside triphosphate hydrolases"/>
    <property type="match status" value="1"/>
</dbReference>
<organism evidence="6 7">
    <name type="scientific">Natronosporangium hydrolyticum</name>
    <dbReference type="NCBI Taxonomy" id="2811111"/>
    <lineage>
        <taxon>Bacteria</taxon>
        <taxon>Bacillati</taxon>
        <taxon>Actinomycetota</taxon>
        <taxon>Actinomycetes</taxon>
        <taxon>Micromonosporales</taxon>
        <taxon>Micromonosporaceae</taxon>
        <taxon>Natronosporangium</taxon>
    </lineage>
</organism>
<protein>
    <submittedName>
        <fullName evidence="6">ABC transporter ATP-binding protein</fullName>
    </submittedName>
</protein>
<dbReference type="FunFam" id="3.40.50.300:FF:000134">
    <property type="entry name" value="Iron-enterobactin ABC transporter ATP-binding protein"/>
    <property type="match status" value="1"/>
</dbReference>
<dbReference type="PANTHER" id="PTHR42794:SF2">
    <property type="entry name" value="ABC TRANSPORTER ATP-BINDING PROTEIN"/>
    <property type="match status" value="1"/>
</dbReference>
<dbReference type="Gene3D" id="3.40.50.300">
    <property type="entry name" value="P-loop containing nucleotide triphosphate hydrolases"/>
    <property type="match status" value="1"/>
</dbReference>
<evidence type="ECO:0000313" key="7">
    <source>
        <dbReference type="Proteomes" id="UP000662857"/>
    </source>
</evidence>
<keyword evidence="1" id="KW-0813">Transport</keyword>
<evidence type="ECO:0000256" key="2">
    <source>
        <dbReference type="ARBA" id="ARBA00022741"/>
    </source>
</evidence>
<keyword evidence="3 6" id="KW-0067">ATP-binding</keyword>
<evidence type="ECO:0000313" key="6">
    <source>
        <dbReference type="EMBL" id="QSB12614.1"/>
    </source>
</evidence>
<evidence type="ECO:0000256" key="4">
    <source>
        <dbReference type="SAM" id="MobiDB-lite"/>
    </source>
</evidence>
<dbReference type="PANTHER" id="PTHR42794">
    <property type="entry name" value="HEMIN IMPORT ATP-BINDING PROTEIN HMUV"/>
    <property type="match status" value="1"/>
</dbReference>
<proteinExistence type="predicted"/>
<evidence type="ECO:0000259" key="5">
    <source>
        <dbReference type="PROSITE" id="PS50893"/>
    </source>
</evidence>
<dbReference type="GO" id="GO:0016887">
    <property type="term" value="F:ATP hydrolysis activity"/>
    <property type="evidence" value="ECO:0007669"/>
    <property type="project" value="InterPro"/>
</dbReference>
<dbReference type="InterPro" id="IPR003439">
    <property type="entry name" value="ABC_transporter-like_ATP-bd"/>
</dbReference>
<gene>
    <name evidence="6" type="ORF">JQS43_12920</name>
</gene>